<evidence type="ECO:0000256" key="1">
    <source>
        <dbReference type="ARBA" id="ARBA00000966"/>
    </source>
</evidence>
<reference evidence="10 11" key="1">
    <citation type="submission" date="2015-11" db="EMBL/GenBank/DDBJ databases">
        <title>Genomic analysis of 38 Legionella species identifies large and diverse effector repertoires.</title>
        <authorList>
            <person name="Burstein D."/>
            <person name="Amaro F."/>
            <person name="Zusman T."/>
            <person name="Lifshitz Z."/>
            <person name="Cohen O."/>
            <person name="Gilbert J.A."/>
            <person name="Pupko T."/>
            <person name="Shuman H.A."/>
            <person name="Segal G."/>
        </authorList>
    </citation>
    <scope>NUCLEOTIDE SEQUENCE [LARGE SCALE GENOMIC DNA]</scope>
    <source>
        <strain evidence="10 11">WIGA</strain>
    </source>
</reference>
<evidence type="ECO:0000256" key="5">
    <source>
        <dbReference type="ARBA" id="ARBA00023277"/>
    </source>
</evidence>
<dbReference type="OrthoDB" id="1153097at2"/>
<dbReference type="InterPro" id="IPR001547">
    <property type="entry name" value="Glyco_hydro_5"/>
</dbReference>
<evidence type="ECO:0000259" key="9">
    <source>
        <dbReference type="Pfam" id="PF00150"/>
    </source>
</evidence>
<dbReference type="EMBL" id="LNXU01000060">
    <property type="protein sequence ID" value="KTC66682.1"/>
    <property type="molecule type" value="Genomic_DNA"/>
</dbReference>
<proteinExistence type="predicted"/>
<dbReference type="STRING" id="447.Lboz_3577"/>
<evidence type="ECO:0000256" key="6">
    <source>
        <dbReference type="ARBA" id="ARBA00023295"/>
    </source>
</evidence>
<comment type="catalytic activity">
    <reaction evidence="1">
        <text>Endohydrolysis of (1-&gt;4)-beta-D-glucosidic linkages in cellulose, lichenin and cereal beta-D-glucans.</text>
        <dbReference type="EC" id="3.2.1.4"/>
    </reaction>
</comment>
<organism evidence="10 11">
    <name type="scientific">Legionella bozemanae</name>
    <name type="common">Fluoribacter bozemanae</name>
    <dbReference type="NCBI Taxonomy" id="447"/>
    <lineage>
        <taxon>Bacteria</taxon>
        <taxon>Pseudomonadati</taxon>
        <taxon>Pseudomonadota</taxon>
        <taxon>Gammaproteobacteria</taxon>
        <taxon>Legionellales</taxon>
        <taxon>Legionellaceae</taxon>
        <taxon>Legionella</taxon>
    </lineage>
</organism>
<sequence>MFLKFSRLIYLLLGLIFSVSQSTWAYTTKNGAIFDANGNQISIDGIAWIGFQDSNFLGGLWNVPFNPIGTQKGVIELLTTPWTVPGSNIPSADNGVSFKTIRLPIQPGIWRNTTTVQQSPFNFSVTDVTNQGAGNGPFCDWSKGADGSGHCLQSKTAPDLLTATMNEFKKQNILVMLDFHHRPGLGDNFRDGTVVAANYSLQNYHDDIVHFVTNAPANLLGIDIYNEPHQLFWYQDNTQTTPVQPAWIKVIAAAATAVYDSKVDTLLFVEGPGGTAGNDPYDPVYSNTSTICLPDSTKIDDTNVVSLTRDNSRCPTANTLRVTNIGSNWGENFRSLLDTKQSVNGVARFDVTTFRTQLIQAIEANNFSNTDPNAIADWLLGPNNDGNEGHLVFAPHLYGAQVAGWQSDANDSPIRFDWNFGFLLDSGFPFVIGELGYDVQVPATGGEDFFLDSVAPYLINKKINHNLFFWTFNNADFPVGLRASDSDLSLFTWKEQDLHDLFYAILPVQQYGKLCVTVPAPTGYNGTQFPVISAAAGTNHYTFSLTAFDTLTCLDKVVTGTYTLTGTSISNSDGINYVPENTKTAIVSSNTETDVSIKYVEEPTGNLSIHVTGDSNCPINASQLFTVTYSSGSSTNSVQVIGTTPKNITLPVGNYTINVTPLQLPTNTQCTAQFNSTVSINANSTQQETIQYTAVATNNCSVKAQCSTWGTPQDSWSGSSCNLYISTKSPMTNPAVLNMVARGITAVTSVWNATATFTNGTITMTLFDAIYIPNIGFNASGIIILPTEAMLTTNGQTYTCPVSTAYQ</sequence>
<name>A0A0W0R6L8_LEGBO</name>
<protein>
    <recommendedName>
        <fullName evidence="2">cellulase</fullName>
        <ecNumber evidence="2">3.2.1.4</ecNumber>
    </recommendedName>
</protein>
<evidence type="ECO:0000313" key="11">
    <source>
        <dbReference type="Proteomes" id="UP000054695"/>
    </source>
</evidence>
<dbReference type="RefSeq" id="WP_058461063.1">
    <property type="nucleotide sequence ID" value="NZ_CAAAIY010000020.1"/>
</dbReference>
<dbReference type="InterPro" id="IPR017853">
    <property type="entry name" value="GH"/>
</dbReference>
<keyword evidence="8" id="KW-0732">Signal</keyword>
<dbReference type="AlphaFoldDB" id="A0A0W0R6L8"/>
<feature type="signal peptide" evidence="8">
    <location>
        <begin position="1"/>
        <end position="25"/>
    </location>
</feature>
<evidence type="ECO:0000256" key="4">
    <source>
        <dbReference type="ARBA" id="ARBA00023001"/>
    </source>
</evidence>
<dbReference type="Pfam" id="PF00150">
    <property type="entry name" value="Cellulase"/>
    <property type="match status" value="1"/>
</dbReference>
<feature type="domain" description="Glycoside hydrolase family 5" evidence="9">
    <location>
        <begin position="153"/>
        <end position="474"/>
    </location>
</feature>
<dbReference type="PANTHER" id="PTHR35923:SF2">
    <property type="entry name" value="ENDOGLUCANASE"/>
    <property type="match status" value="1"/>
</dbReference>
<keyword evidence="3" id="KW-0378">Hydrolase</keyword>
<accession>A0A0W0R6L8</accession>
<keyword evidence="7" id="KW-0624">Polysaccharide degradation</keyword>
<evidence type="ECO:0000256" key="2">
    <source>
        <dbReference type="ARBA" id="ARBA00012601"/>
    </source>
</evidence>
<comment type="caution">
    <text evidence="10">The sequence shown here is derived from an EMBL/GenBank/DDBJ whole genome shotgun (WGS) entry which is preliminary data.</text>
</comment>
<evidence type="ECO:0000313" key="10">
    <source>
        <dbReference type="EMBL" id="KTC66682.1"/>
    </source>
</evidence>
<dbReference type="GO" id="GO:0030245">
    <property type="term" value="P:cellulose catabolic process"/>
    <property type="evidence" value="ECO:0007669"/>
    <property type="project" value="UniProtKB-KW"/>
</dbReference>
<gene>
    <name evidence="10" type="ORF">Lboz_3577</name>
</gene>
<dbReference type="PANTHER" id="PTHR35923">
    <property type="entry name" value="MAJOR EXTRACELLULAR ENDOGLUCANASE"/>
    <property type="match status" value="1"/>
</dbReference>
<dbReference type="Gene3D" id="3.20.20.80">
    <property type="entry name" value="Glycosidases"/>
    <property type="match status" value="1"/>
</dbReference>
<keyword evidence="11" id="KW-1185">Reference proteome</keyword>
<keyword evidence="4" id="KW-0136">Cellulose degradation</keyword>
<evidence type="ECO:0000256" key="7">
    <source>
        <dbReference type="ARBA" id="ARBA00023326"/>
    </source>
</evidence>
<dbReference type="EC" id="3.2.1.4" evidence="2"/>
<evidence type="ECO:0000256" key="3">
    <source>
        <dbReference type="ARBA" id="ARBA00022801"/>
    </source>
</evidence>
<dbReference type="SUPFAM" id="SSF51445">
    <property type="entry name" value="(Trans)glycosidases"/>
    <property type="match status" value="1"/>
</dbReference>
<dbReference type="Proteomes" id="UP000054695">
    <property type="component" value="Unassembled WGS sequence"/>
</dbReference>
<keyword evidence="5" id="KW-0119">Carbohydrate metabolism</keyword>
<evidence type="ECO:0000256" key="8">
    <source>
        <dbReference type="SAM" id="SignalP"/>
    </source>
</evidence>
<keyword evidence="6" id="KW-0326">Glycosidase</keyword>
<feature type="chain" id="PRO_5006910583" description="cellulase" evidence="8">
    <location>
        <begin position="26"/>
        <end position="807"/>
    </location>
</feature>
<dbReference type="PATRIC" id="fig|447.4.peg.3834"/>
<dbReference type="GO" id="GO:0008810">
    <property type="term" value="F:cellulase activity"/>
    <property type="evidence" value="ECO:0007669"/>
    <property type="project" value="UniProtKB-EC"/>
</dbReference>